<dbReference type="PROSITE" id="PS00028">
    <property type="entry name" value="ZINC_FINGER_C2H2_1"/>
    <property type="match status" value="1"/>
</dbReference>
<name>A0A081CML3_PSEA2</name>
<proteinExistence type="predicted"/>
<dbReference type="GeneID" id="26306962"/>
<organism evidence="1 2">
    <name type="scientific">Pseudozyma antarctica</name>
    <name type="common">Yeast</name>
    <name type="synonym">Candida antarctica</name>
    <dbReference type="NCBI Taxonomy" id="84753"/>
    <lineage>
        <taxon>Eukaryota</taxon>
        <taxon>Fungi</taxon>
        <taxon>Dikarya</taxon>
        <taxon>Basidiomycota</taxon>
        <taxon>Ustilaginomycotina</taxon>
        <taxon>Ustilaginomycetes</taxon>
        <taxon>Ustilaginales</taxon>
        <taxon>Ustilaginaceae</taxon>
        <taxon>Moesziomyces</taxon>
    </lineage>
</organism>
<protein>
    <submittedName>
        <fullName evidence="1">Uncharacterized protein</fullName>
    </submittedName>
</protein>
<evidence type="ECO:0000313" key="1">
    <source>
        <dbReference type="EMBL" id="GAK67909.1"/>
    </source>
</evidence>
<dbReference type="Proteomes" id="UP000053758">
    <property type="component" value="Unassembled WGS sequence"/>
</dbReference>
<dbReference type="OrthoDB" id="2555373at2759"/>
<evidence type="ECO:0000313" key="2">
    <source>
        <dbReference type="Proteomes" id="UP000053758"/>
    </source>
</evidence>
<dbReference type="RefSeq" id="XP_014653888.1">
    <property type="nucleotide sequence ID" value="XM_014798402.1"/>
</dbReference>
<reference evidence="2" key="1">
    <citation type="journal article" date="2014" name="Genome Announc.">
        <title>Draft Genome Sequence of the Yeast Pseudozyma antarctica Type Strain JCM10317, a Producer of the Glycolipid Biosurfactants, Mannosylerythritol Lipids.</title>
        <authorList>
            <person name="Saika A."/>
            <person name="Koike H."/>
            <person name="Hori T."/>
            <person name="Fukuoka T."/>
            <person name="Sato S."/>
            <person name="Habe H."/>
            <person name="Kitamoto D."/>
            <person name="Morita T."/>
        </authorList>
    </citation>
    <scope>NUCLEOTIDE SEQUENCE [LARGE SCALE GENOMIC DNA]</scope>
    <source>
        <strain evidence="2">JCM 10317</strain>
    </source>
</reference>
<dbReference type="GO" id="GO:0008270">
    <property type="term" value="F:zinc ion binding"/>
    <property type="evidence" value="ECO:0007669"/>
    <property type="project" value="UniProtKB-KW"/>
</dbReference>
<gene>
    <name evidence="1" type="ORF">PAN0_025d6139</name>
</gene>
<dbReference type="HOGENOM" id="CLU_484941_0_0_1"/>
<accession>A0A081CML3</accession>
<dbReference type="AlphaFoldDB" id="A0A081CML3"/>
<dbReference type="EMBL" id="DF830092">
    <property type="protein sequence ID" value="GAK67909.1"/>
    <property type="molecule type" value="Genomic_DNA"/>
</dbReference>
<keyword evidence="2" id="KW-1185">Reference proteome</keyword>
<dbReference type="InterPro" id="IPR013087">
    <property type="entry name" value="Znf_C2H2_type"/>
</dbReference>
<sequence length="562" mass="60568">MPPFLSTFRSRTNSLLETITGVIPDSPPDGTFKDRSLTCRKCGNRFRDALELSSHFNLLPHHSDYSDSHDYASFIRPKARRTKIAPAPLVDAAEPAPVAAGFSEAEAFYAVQDKENRIDRPALLRKFPTLSNLTTATSAEQQPMQTGTDYADGDGAPQSPSAKAKGKQKAFPLLRREDSYPFGQPLYSSDEDEDSKAPGPSSAPQISSLRSRARSATTQALMPEPALPPRPRSSTSSSVASKSTISRRQAPPLPPKIPAFDWENDDAASIHSDASFCTAGSTEHPDEKAAFKKDSKAGWGSSKASDRDHSASVSARDKRRHDRRPDNMRHMSESDLLLHSADAPDYDAPPSYHELHGDTDPFDDLTSRTGSASRPHASRRAHSRSEGFASMPTSPINRLHIGTSQRPRRSTNAWLASASPVFPVSFASAAHPWSTGESELYSSNDAKPKLDASLPPLAASSALSSPASPSSPSTPFAAFGDLPRSSSPFALTLPNPPQNPSNARSSEAGATRKRHTSRAKSDAAAPSTRCPTCFNKFASLDKTLEHMDNSDCGAIEFESGIM</sequence>
<dbReference type="PROSITE" id="PS50157">
    <property type="entry name" value="ZINC_FINGER_C2H2_2"/>
    <property type="match status" value="1"/>
</dbReference>